<dbReference type="Pfam" id="PF20150">
    <property type="entry name" value="2EXR"/>
    <property type="match status" value="1"/>
</dbReference>
<gene>
    <name evidence="3" type="ORF">VTL71DRAFT_4969</name>
</gene>
<dbReference type="EMBL" id="JAZHXI010000014">
    <property type="protein sequence ID" value="KAL2064475.1"/>
    <property type="molecule type" value="Genomic_DNA"/>
</dbReference>
<comment type="caution">
    <text evidence="3">The sequence shown here is derived from an EMBL/GenBank/DDBJ whole genome shotgun (WGS) entry which is preliminary data.</text>
</comment>
<dbReference type="Proteomes" id="UP001595075">
    <property type="component" value="Unassembled WGS sequence"/>
</dbReference>
<accession>A0ABR4C3I9</accession>
<dbReference type="PANTHER" id="PTHR35910:SF6">
    <property type="entry name" value="2EXR DOMAIN-CONTAINING PROTEIN"/>
    <property type="match status" value="1"/>
</dbReference>
<sequence>MLPSSVVLRRHIFPPKRLIISKHYISQNHLRSQKSKDGRTRRHSHSDTNSSPSVSSSLYTTQHIAIISTVVLFLAMASPSDPSSTSNQQKMTASAFEMQLATSSGVTSISSVNDAATLETLANLPDFYQLLYLQLGADLKAFNCFGKLPLELRLMVWRLAFPRGRYVNFNDKIRLCMGLEDPDSTRTRGTESHCPLLATLHTNQESRNETLKHYSVMLRPNTSYYQGIRPLYYNPVLDTVFLSPQDGIESLNAVSQLQYAAPKLFGLIETLEIRSWMIRLEVALYSVPGIAPNSVLYERLRIICRFPGLKHLKIIQAPPKSGFIPSIDPTTDSAKQQVIGLIRGCLDHCGAWTVTPTVSVQPWSGVR</sequence>
<feature type="region of interest" description="Disordered" evidence="1">
    <location>
        <begin position="29"/>
        <end position="55"/>
    </location>
</feature>
<dbReference type="InterPro" id="IPR045518">
    <property type="entry name" value="2EXR"/>
</dbReference>
<proteinExistence type="predicted"/>
<name>A0ABR4C3I9_9HELO</name>
<evidence type="ECO:0000313" key="3">
    <source>
        <dbReference type="EMBL" id="KAL2064475.1"/>
    </source>
</evidence>
<evidence type="ECO:0000259" key="2">
    <source>
        <dbReference type="Pfam" id="PF20150"/>
    </source>
</evidence>
<keyword evidence="4" id="KW-1185">Reference proteome</keyword>
<evidence type="ECO:0000256" key="1">
    <source>
        <dbReference type="SAM" id="MobiDB-lite"/>
    </source>
</evidence>
<feature type="domain" description="2EXR" evidence="2">
    <location>
        <begin position="142"/>
        <end position="240"/>
    </location>
</feature>
<protein>
    <recommendedName>
        <fullName evidence="2">2EXR domain-containing protein</fullName>
    </recommendedName>
</protein>
<dbReference type="PANTHER" id="PTHR35910">
    <property type="entry name" value="2EXR DOMAIN-CONTAINING PROTEIN"/>
    <property type="match status" value="1"/>
</dbReference>
<reference evidence="3 4" key="1">
    <citation type="journal article" date="2024" name="Commun. Biol.">
        <title>Comparative genomic analysis of thermophilic fungi reveals convergent evolutionary adaptations and gene losses.</title>
        <authorList>
            <person name="Steindorff A.S."/>
            <person name="Aguilar-Pontes M.V."/>
            <person name="Robinson A.J."/>
            <person name="Andreopoulos B."/>
            <person name="LaButti K."/>
            <person name="Kuo A."/>
            <person name="Mondo S."/>
            <person name="Riley R."/>
            <person name="Otillar R."/>
            <person name="Haridas S."/>
            <person name="Lipzen A."/>
            <person name="Grimwood J."/>
            <person name="Schmutz J."/>
            <person name="Clum A."/>
            <person name="Reid I.D."/>
            <person name="Moisan M.C."/>
            <person name="Butler G."/>
            <person name="Nguyen T.T.M."/>
            <person name="Dewar K."/>
            <person name="Conant G."/>
            <person name="Drula E."/>
            <person name="Henrissat B."/>
            <person name="Hansel C."/>
            <person name="Singer S."/>
            <person name="Hutchinson M.I."/>
            <person name="de Vries R.P."/>
            <person name="Natvig D.O."/>
            <person name="Powell A.J."/>
            <person name="Tsang A."/>
            <person name="Grigoriev I.V."/>
        </authorList>
    </citation>
    <scope>NUCLEOTIDE SEQUENCE [LARGE SCALE GENOMIC DNA]</scope>
    <source>
        <strain evidence="3 4">CBS 494.80</strain>
    </source>
</reference>
<organism evidence="3 4">
    <name type="scientific">Oculimacula yallundae</name>
    <dbReference type="NCBI Taxonomy" id="86028"/>
    <lineage>
        <taxon>Eukaryota</taxon>
        <taxon>Fungi</taxon>
        <taxon>Dikarya</taxon>
        <taxon>Ascomycota</taxon>
        <taxon>Pezizomycotina</taxon>
        <taxon>Leotiomycetes</taxon>
        <taxon>Helotiales</taxon>
        <taxon>Ploettnerulaceae</taxon>
        <taxon>Oculimacula</taxon>
    </lineage>
</organism>
<evidence type="ECO:0000313" key="4">
    <source>
        <dbReference type="Proteomes" id="UP001595075"/>
    </source>
</evidence>